<dbReference type="AlphaFoldDB" id="A0AAN9TJT8"/>
<keyword evidence="6" id="KW-0539">Nucleus</keyword>
<comment type="subcellular location">
    <subcellularLocation>
        <location evidence="1">Nucleus</location>
    </subcellularLocation>
</comment>
<dbReference type="GO" id="GO:0005634">
    <property type="term" value="C:nucleus"/>
    <property type="evidence" value="ECO:0007669"/>
    <property type="project" value="UniProtKB-SubCell"/>
</dbReference>
<evidence type="ECO:0000256" key="3">
    <source>
        <dbReference type="ARBA" id="ARBA00022737"/>
    </source>
</evidence>
<evidence type="ECO:0000259" key="8">
    <source>
        <dbReference type="PROSITE" id="PS50157"/>
    </source>
</evidence>
<organism evidence="9 10">
    <name type="scientific">Parthenolecanium corni</name>
    <dbReference type="NCBI Taxonomy" id="536013"/>
    <lineage>
        <taxon>Eukaryota</taxon>
        <taxon>Metazoa</taxon>
        <taxon>Ecdysozoa</taxon>
        <taxon>Arthropoda</taxon>
        <taxon>Hexapoda</taxon>
        <taxon>Insecta</taxon>
        <taxon>Pterygota</taxon>
        <taxon>Neoptera</taxon>
        <taxon>Paraneoptera</taxon>
        <taxon>Hemiptera</taxon>
        <taxon>Sternorrhyncha</taxon>
        <taxon>Coccoidea</taxon>
        <taxon>Coccidae</taxon>
        <taxon>Parthenolecanium</taxon>
    </lineage>
</organism>
<feature type="domain" description="C2H2-type" evidence="8">
    <location>
        <begin position="130"/>
        <end position="157"/>
    </location>
</feature>
<feature type="domain" description="C2H2-type" evidence="8">
    <location>
        <begin position="238"/>
        <end position="266"/>
    </location>
</feature>
<dbReference type="FunFam" id="3.30.160.60:FF:000446">
    <property type="entry name" value="Zinc finger protein"/>
    <property type="match status" value="1"/>
</dbReference>
<reference evidence="9 10" key="1">
    <citation type="submission" date="2024-03" db="EMBL/GenBank/DDBJ databases">
        <title>Adaptation during the transition from Ophiocordyceps entomopathogen to insect associate is accompanied by gene loss and intensified selection.</title>
        <authorList>
            <person name="Ward C.M."/>
            <person name="Onetto C.A."/>
            <person name="Borneman A.R."/>
        </authorList>
    </citation>
    <scope>NUCLEOTIDE SEQUENCE [LARGE SCALE GENOMIC DNA]</scope>
    <source>
        <strain evidence="9">AWRI1</strain>
        <tissue evidence="9">Single Adult Female</tissue>
    </source>
</reference>
<keyword evidence="5" id="KW-0862">Zinc</keyword>
<evidence type="ECO:0000256" key="4">
    <source>
        <dbReference type="ARBA" id="ARBA00022771"/>
    </source>
</evidence>
<dbReference type="InterPro" id="IPR050888">
    <property type="entry name" value="ZnF_C2H2-type_TF"/>
</dbReference>
<dbReference type="PROSITE" id="PS50157">
    <property type="entry name" value="ZINC_FINGER_C2H2_2"/>
    <property type="match status" value="4"/>
</dbReference>
<dbReference type="Gene3D" id="3.30.160.60">
    <property type="entry name" value="Classic Zinc Finger"/>
    <property type="match status" value="3"/>
</dbReference>
<feature type="domain" description="C2H2-type" evidence="8">
    <location>
        <begin position="210"/>
        <end position="237"/>
    </location>
</feature>
<protein>
    <recommendedName>
        <fullName evidence="8">C2H2-type domain-containing protein</fullName>
    </recommendedName>
</protein>
<dbReference type="PANTHER" id="PTHR24406">
    <property type="entry name" value="TRANSCRIPTIONAL REPRESSOR CTCFL-RELATED"/>
    <property type="match status" value="1"/>
</dbReference>
<proteinExistence type="predicted"/>
<keyword evidence="4 7" id="KW-0863">Zinc-finger</keyword>
<evidence type="ECO:0000256" key="6">
    <source>
        <dbReference type="ARBA" id="ARBA00023242"/>
    </source>
</evidence>
<sequence length="279" mass="31683">MLQRKTAIVDQFIMANFEDERITISETVIKIEPTDDGVPLTIDKTGDFVTVLVPENPQPSSQFVSADVKPVVCAKCGSVIDKVTFQPNAGGLILCQKCQTPSTSTGGSTASQAKKVLLNAISNGETTLPFRCHYCSKMFDTKELFYNHIRIHAVKKCNPYLCGMCGKNFKELLQFKKHICARNVLKCYKCNKQFESIFRLENHYYIHTKYKCEQCGRCLSSKTVLEEHKRVHTNEYPFKCEICSRQFRQKSKYKGHVISCKANQTPLVSKKNGQENIDL</sequence>
<evidence type="ECO:0000256" key="1">
    <source>
        <dbReference type="ARBA" id="ARBA00004123"/>
    </source>
</evidence>
<accession>A0AAN9TJT8</accession>
<feature type="domain" description="C2H2-type" evidence="8">
    <location>
        <begin position="185"/>
        <end position="212"/>
    </location>
</feature>
<evidence type="ECO:0000313" key="9">
    <source>
        <dbReference type="EMBL" id="KAK7590258.1"/>
    </source>
</evidence>
<evidence type="ECO:0000256" key="5">
    <source>
        <dbReference type="ARBA" id="ARBA00022833"/>
    </source>
</evidence>
<keyword evidence="3" id="KW-0677">Repeat</keyword>
<gene>
    <name evidence="9" type="ORF">V9T40_001871</name>
</gene>
<evidence type="ECO:0000313" key="10">
    <source>
        <dbReference type="Proteomes" id="UP001367676"/>
    </source>
</evidence>
<keyword evidence="2" id="KW-0479">Metal-binding</keyword>
<dbReference type="InterPro" id="IPR013087">
    <property type="entry name" value="Znf_C2H2_type"/>
</dbReference>
<keyword evidence="10" id="KW-1185">Reference proteome</keyword>
<dbReference type="PROSITE" id="PS00028">
    <property type="entry name" value="ZINC_FINGER_C2H2_1"/>
    <property type="match status" value="3"/>
</dbReference>
<dbReference type="EMBL" id="JBBCAQ010000022">
    <property type="protein sequence ID" value="KAK7590258.1"/>
    <property type="molecule type" value="Genomic_DNA"/>
</dbReference>
<dbReference type="GO" id="GO:0008270">
    <property type="term" value="F:zinc ion binding"/>
    <property type="evidence" value="ECO:0007669"/>
    <property type="project" value="UniProtKB-KW"/>
</dbReference>
<dbReference type="Proteomes" id="UP001367676">
    <property type="component" value="Unassembled WGS sequence"/>
</dbReference>
<dbReference type="SUPFAM" id="SSF57667">
    <property type="entry name" value="beta-beta-alpha zinc fingers"/>
    <property type="match status" value="2"/>
</dbReference>
<comment type="caution">
    <text evidence="9">The sequence shown here is derived from an EMBL/GenBank/DDBJ whole genome shotgun (WGS) entry which is preliminary data.</text>
</comment>
<name>A0AAN9TJT8_9HEMI</name>
<evidence type="ECO:0000256" key="7">
    <source>
        <dbReference type="PROSITE-ProRule" id="PRU00042"/>
    </source>
</evidence>
<dbReference type="Pfam" id="PF00096">
    <property type="entry name" value="zf-C2H2"/>
    <property type="match status" value="2"/>
</dbReference>
<evidence type="ECO:0000256" key="2">
    <source>
        <dbReference type="ARBA" id="ARBA00022723"/>
    </source>
</evidence>
<dbReference type="InterPro" id="IPR036236">
    <property type="entry name" value="Znf_C2H2_sf"/>
</dbReference>
<dbReference type="SMART" id="SM00355">
    <property type="entry name" value="ZnF_C2H2"/>
    <property type="match status" value="5"/>
</dbReference>